<evidence type="ECO:0000256" key="1">
    <source>
        <dbReference type="ARBA" id="ARBA00022555"/>
    </source>
</evidence>
<dbReference type="InterPro" id="IPR051305">
    <property type="entry name" value="tRNA_2-thiouridylase_MnmA"/>
</dbReference>
<accession>A0A6D2JTD2</accession>
<evidence type="ECO:0000313" key="8">
    <source>
        <dbReference type="EMBL" id="CAA7040489.1"/>
    </source>
</evidence>
<dbReference type="GO" id="GO:0008033">
    <property type="term" value="P:tRNA processing"/>
    <property type="evidence" value="ECO:0007669"/>
    <property type="project" value="UniProtKB-KW"/>
</dbReference>
<keyword evidence="7" id="KW-1015">Disulfide bond</keyword>
<evidence type="ECO:0000256" key="5">
    <source>
        <dbReference type="ARBA" id="ARBA00022840"/>
    </source>
</evidence>
<dbReference type="AlphaFoldDB" id="A0A6D2JTD2"/>
<evidence type="ECO:0000256" key="2">
    <source>
        <dbReference type="ARBA" id="ARBA00022679"/>
    </source>
</evidence>
<keyword evidence="2" id="KW-0808">Transferase</keyword>
<dbReference type="Pfam" id="PF03054">
    <property type="entry name" value="tRNA_Me_trans"/>
    <property type="match status" value="1"/>
</dbReference>
<evidence type="ECO:0000256" key="3">
    <source>
        <dbReference type="ARBA" id="ARBA00022694"/>
    </source>
</evidence>
<dbReference type="GO" id="GO:0000049">
    <property type="term" value="F:tRNA binding"/>
    <property type="evidence" value="ECO:0007669"/>
    <property type="project" value="UniProtKB-KW"/>
</dbReference>
<dbReference type="GO" id="GO:0005524">
    <property type="term" value="F:ATP binding"/>
    <property type="evidence" value="ECO:0007669"/>
    <property type="project" value="UniProtKB-KW"/>
</dbReference>
<gene>
    <name evidence="8" type="ORF">MERR_LOCUS27724</name>
</gene>
<dbReference type="OrthoDB" id="1743898at2759"/>
<evidence type="ECO:0000256" key="7">
    <source>
        <dbReference type="ARBA" id="ARBA00023157"/>
    </source>
</evidence>
<dbReference type="PANTHER" id="PTHR43052">
    <property type="match status" value="1"/>
</dbReference>
<dbReference type="GO" id="GO:0016740">
    <property type="term" value="F:transferase activity"/>
    <property type="evidence" value="ECO:0007669"/>
    <property type="project" value="UniProtKB-KW"/>
</dbReference>
<protein>
    <submittedName>
        <fullName evidence="8">Uncharacterized protein</fullName>
    </submittedName>
</protein>
<evidence type="ECO:0000256" key="4">
    <source>
        <dbReference type="ARBA" id="ARBA00022741"/>
    </source>
</evidence>
<name>A0A6D2JTD2_9BRAS</name>
<keyword evidence="5" id="KW-0067">ATP-binding</keyword>
<keyword evidence="1" id="KW-0820">tRNA-binding</keyword>
<keyword evidence="3" id="KW-0819">tRNA processing</keyword>
<keyword evidence="4" id="KW-0547">Nucleotide-binding</keyword>
<proteinExistence type="predicted"/>
<comment type="caution">
    <text evidence="8">The sequence shown here is derived from an EMBL/GenBank/DDBJ whole genome shotgun (WGS) entry which is preliminary data.</text>
</comment>
<evidence type="ECO:0000256" key="6">
    <source>
        <dbReference type="ARBA" id="ARBA00022884"/>
    </source>
</evidence>
<dbReference type="PANTHER" id="PTHR43052:SF1">
    <property type="entry name" value="TRNA-5-TAURINOMETHYLURIDINE 2-SULFURTRANSFERASE"/>
    <property type="match status" value="1"/>
</dbReference>
<organism evidence="8 9">
    <name type="scientific">Microthlaspi erraticum</name>
    <dbReference type="NCBI Taxonomy" id="1685480"/>
    <lineage>
        <taxon>Eukaryota</taxon>
        <taxon>Viridiplantae</taxon>
        <taxon>Streptophyta</taxon>
        <taxon>Embryophyta</taxon>
        <taxon>Tracheophyta</taxon>
        <taxon>Spermatophyta</taxon>
        <taxon>Magnoliopsida</taxon>
        <taxon>eudicotyledons</taxon>
        <taxon>Gunneridae</taxon>
        <taxon>Pentapetalae</taxon>
        <taxon>rosids</taxon>
        <taxon>malvids</taxon>
        <taxon>Brassicales</taxon>
        <taxon>Brassicaceae</taxon>
        <taxon>Coluteocarpeae</taxon>
        <taxon>Microthlaspi</taxon>
    </lineage>
</organism>
<keyword evidence="9" id="KW-1185">Reference proteome</keyword>
<evidence type="ECO:0000313" key="9">
    <source>
        <dbReference type="Proteomes" id="UP000467841"/>
    </source>
</evidence>
<dbReference type="EMBL" id="CACVBM020001229">
    <property type="protein sequence ID" value="CAA7040489.1"/>
    <property type="molecule type" value="Genomic_DNA"/>
</dbReference>
<keyword evidence="6" id="KW-0694">RNA-binding</keyword>
<reference evidence="8" key="1">
    <citation type="submission" date="2020-01" db="EMBL/GenBank/DDBJ databases">
        <authorList>
            <person name="Mishra B."/>
        </authorList>
    </citation>
    <scope>NUCLEOTIDE SEQUENCE [LARGE SCALE GENOMIC DNA]</scope>
</reference>
<sequence length="86" mass="9906">MRLSMTSTSRAPCHTPQRRSVALRLLHAGGHSCTAFYLKTWFQEGFENFWNQCPWEDDLKRTVCRLKSPAEAFVNMKNQYGGTGNH</sequence>
<dbReference type="Proteomes" id="UP000467841">
    <property type="component" value="Unassembled WGS sequence"/>
</dbReference>